<dbReference type="RefSeq" id="WP_408075179.1">
    <property type="nucleotide sequence ID" value="NZ_JBELQB010000008.1"/>
</dbReference>
<feature type="domain" description="VOC" evidence="6">
    <location>
        <begin position="27"/>
        <end position="157"/>
    </location>
</feature>
<dbReference type="EMBL" id="JBELQB010000008">
    <property type="protein sequence ID" value="MFL9838202.1"/>
    <property type="molecule type" value="Genomic_DNA"/>
</dbReference>
<dbReference type="PIRSF" id="PIRSF009283">
    <property type="entry name" value="HPP_dOase"/>
    <property type="match status" value="1"/>
</dbReference>
<evidence type="ECO:0000313" key="7">
    <source>
        <dbReference type="EMBL" id="MFL9838202.1"/>
    </source>
</evidence>
<gene>
    <name evidence="7" type="primary">hppD</name>
    <name evidence="7" type="ORF">ABS768_11875</name>
</gene>
<protein>
    <submittedName>
        <fullName evidence="7">4-hydroxyphenylpyruvate dioxygenase</fullName>
        <ecNumber evidence="7">1.13.11.27</ecNumber>
    </submittedName>
</protein>
<comment type="similarity">
    <text evidence="2">Belongs to the 4HPPD family.</text>
</comment>
<keyword evidence="8" id="KW-1185">Reference proteome</keyword>
<dbReference type="PANTHER" id="PTHR11959:SF1">
    <property type="entry name" value="4-HYDROXYPHENYLPYRUVATE DIOXYGENASE"/>
    <property type="match status" value="1"/>
</dbReference>
<evidence type="ECO:0000259" key="6">
    <source>
        <dbReference type="PROSITE" id="PS51819"/>
    </source>
</evidence>
<dbReference type="InterPro" id="IPR005956">
    <property type="entry name" value="4OHPhenylPyrv_dOase"/>
</dbReference>
<evidence type="ECO:0000256" key="3">
    <source>
        <dbReference type="ARBA" id="ARBA00022723"/>
    </source>
</evidence>
<dbReference type="InterPro" id="IPR041736">
    <property type="entry name" value="4OHPhenylPyrv_dOase_N"/>
</dbReference>
<dbReference type="Proteomes" id="UP001629059">
    <property type="component" value="Unassembled WGS sequence"/>
</dbReference>
<dbReference type="PANTHER" id="PTHR11959">
    <property type="entry name" value="4-HYDROXYPHENYLPYRUVATE DIOXYGENASE"/>
    <property type="match status" value="1"/>
</dbReference>
<organism evidence="7 8">
    <name type="scientific">Flavobacterium rhizophilum</name>
    <dbReference type="NCBI Taxonomy" id="3163296"/>
    <lineage>
        <taxon>Bacteria</taxon>
        <taxon>Pseudomonadati</taxon>
        <taxon>Bacteroidota</taxon>
        <taxon>Flavobacteriia</taxon>
        <taxon>Flavobacteriales</taxon>
        <taxon>Flavobacteriaceae</taxon>
        <taxon>Flavobacterium</taxon>
    </lineage>
</organism>
<dbReference type="InterPro" id="IPR041735">
    <property type="entry name" value="4OHPhenylPyrv_dOase_C"/>
</dbReference>
<dbReference type="EC" id="1.13.11.27" evidence="7"/>
<dbReference type="Pfam" id="PF00903">
    <property type="entry name" value="Glyoxalase"/>
    <property type="match status" value="1"/>
</dbReference>
<comment type="caution">
    <text evidence="7">The sequence shown here is derived from an EMBL/GenBank/DDBJ whole genome shotgun (WGS) entry which is preliminary data.</text>
</comment>
<proteinExistence type="inferred from homology"/>
<keyword evidence="4" id="KW-0677">Repeat</keyword>
<keyword evidence="5" id="KW-0408">Iron</keyword>
<evidence type="ECO:0000313" key="8">
    <source>
        <dbReference type="Proteomes" id="UP001629059"/>
    </source>
</evidence>
<dbReference type="InterPro" id="IPR037523">
    <property type="entry name" value="VOC_core"/>
</dbReference>
<evidence type="ECO:0000256" key="2">
    <source>
        <dbReference type="ARBA" id="ARBA00005877"/>
    </source>
</evidence>
<keyword evidence="7" id="KW-0560">Oxidoreductase</keyword>
<sequence length="386" mass="43727">MSKEVKSVEYGLEKIFEGAQDFLPLLGTDYIEFYVGNAKQAAHYYKTAFGFQSHAYAGLETGLKDRASYVLVQDKIRLVLTTPLNADSPLNDHIVKHGDGVKIVALWVEDARKSFEETTKRGAKVYMEPTVETDEFGEVVRAGIYTYGETVHMFVERKNYKGAFLPGYKEWKSDYNPEPTGLKFVDHMVGNVGWNEMNTWVKWYEEVMGFVNFLSFDDKQIHTEYSALMSKVMSNGNGRIKFPINEPAEGAKRSQIEEYLDFYGGPGVQHIAIATDDIIKTVSALKARGVEFLSAPPHTYYEEVPNRLGEHMSIMKEDISVLESLGIMVDADEEGYLLQIFTKPVEDRPTLFYEIIQRMGARGFGAGNFKALFESIEREQALRGTL</sequence>
<dbReference type="CDD" id="cd07250">
    <property type="entry name" value="HPPD_C_like"/>
    <property type="match status" value="1"/>
</dbReference>
<dbReference type="PROSITE" id="PS51819">
    <property type="entry name" value="VOC"/>
    <property type="match status" value="2"/>
</dbReference>
<evidence type="ECO:0000256" key="5">
    <source>
        <dbReference type="ARBA" id="ARBA00023004"/>
    </source>
</evidence>
<evidence type="ECO:0000256" key="1">
    <source>
        <dbReference type="ARBA" id="ARBA00001962"/>
    </source>
</evidence>
<reference evidence="7 8" key="1">
    <citation type="submission" date="2024-06" db="EMBL/GenBank/DDBJ databases">
        <authorList>
            <person name="Kaempfer P."/>
            <person name="Viver T."/>
        </authorList>
    </citation>
    <scope>NUCLEOTIDE SEQUENCE [LARGE SCALE GENOMIC DNA]</scope>
    <source>
        <strain evidence="7 8">ST-75</strain>
    </source>
</reference>
<dbReference type="InterPro" id="IPR004360">
    <property type="entry name" value="Glyas_Fos-R_dOase_dom"/>
</dbReference>
<dbReference type="InterPro" id="IPR029068">
    <property type="entry name" value="Glyas_Bleomycin-R_OHBP_Dase"/>
</dbReference>
<evidence type="ECO:0000256" key="4">
    <source>
        <dbReference type="ARBA" id="ARBA00022737"/>
    </source>
</evidence>
<dbReference type="GO" id="GO:0003868">
    <property type="term" value="F:4-hydroxyphenylpyruvate dioxygenase activity"/>
    <property type="evidence" value="ECO:0007669"/>
    <property type="project" value="UniProtKB-EC"/>
</dbReference>
<accession>A0ABW8YER5</accession>
<dbReference type="Gene3D" id="3.10.180.10">
    <property type="entry name" value="2,3-Dihydroxybiphenyl 1,2-Dioxygenase, domain 1"/>
    <property type="match status" value="2"/>
</dbReference>
<dbReference type="NCBIfam" id="TIGR01263">
    <property type="entry name" value="4HPPD"/>
    <property type="match status" value="1"/>
</dbReference>
<feature type="domain" description="VOC" evidence="6">
    <location>
        <begin position="184"/>
        <end position="343"/>
    </location>
</feature>
<name>A0ABW8YER5_9FLAO</name>
<dbReference type="Pfam" id="PF13669">
    <property type="entry name" value="Glyoxalase_4"/>
    <property type="match status" value="1"/>
</dbReference>
<comment type="cofactor">
    <cofactor evidence="1">
        <name>Fe cation</name>
        <dbReference type="ChEBI" id="CHEBI:24875"/>
    </cofactor>
</comment>
<dbReference type="CDD" id="cd08342">
    <property type="entry name" value="HPPD_N_like"/>
    <property type="match status" value="1"/>
</dbReference>
<dbReference type="SUPFAM" id="SSF54593">
    <property type="entry name" value="Glyoxalase/Bleomycin resistance protein/Dihydroxybiphenyl dioxygenase"/>
    <property type="match status" value="1"/>
</dbReference>
<keyword evidence="3" id="KW-0479">Metal-binding</keyword>
<keyword evidence="7" id="KW-0223">Dioxygenase</keyword>